<dbReference type="InterPro" id="IPR036833">
    <property type="entry name" value="BetaGal_dom3_sf"/>
</dbReference>
<dbReference type="SUPFAM" id="SSF51445">
    <property type="entry name" value="(Trans)glycosidases"/>
    <property type="match status" value="1"/>
</dbReference>
<dbReference type="Pfam" id="PF13364">
    <property type="entry name" value="BetaGal_ABD2"/>
    <property type="match status" value="2"/>
</dbReference>
<dbReference type="Gene3D" id="2.60.120.260">
    <property type="entry name" value="Galactose-binding domain-like"/>
    <property type="match status" value="2"/>
</dbReference>
<dbReference type="Gene3D" id="2.102.20.10">
    <property type="entry name" value="Beta-galactosidase, domain 2"/>
    <property type="match status" value="1"/>
</dbReference>
<keyword evidence="12" id="KW-0624">Polysaccharide degradation</keyword>
<dbReference type="AlphaFoldDB" id="A0AA43QH12"/>
<evidence type="ECO:0000256" key="1">
    <source>
        <dbReference type="ARBA" id="ARBA00001412"/>
    </source>
</evidence>
<dbReference type="SUPFAM" id="SSF51011">
    <property type="entry name" value="Glycosyl hydrolase domain"/>
    <property type="match status" value="1"/>
</dbReference>
<evidence type="ECO:0000256" key="14">
    <source>
        <dbReference type="RuleBase" id="RU003679"/>
    </source>
</evidence>
<dbReference type="InterPro" id="IPR025972">
    <property type="entry name" value="BetaGal_dom3"/>
</dbReference>
<dbReference type="SUPFAM" id="SSF49785">
    <property type="entry name" value="Galactose-binding domain-like"/>
    <property type="match status" value="2"/>
</dbReference>
<evidence type="ECO:0000256" key="13">
    <source>
        <dbReference type="RuleBase" id="RU000675"/>
    </source>
</evidence>
<evidence type="ECO:0000256" key="3">
    <source>
        <dbReference type="ARBA" id="ARBA00009809"/>
    </source>
</evidence>
<dbReference type="Pfam" id="PF10435">
    <property type="entry name" value="BetaGal_dom2"/>
    <property type="match status" value="1"/>
</dbReference>
<keyword evidence="10" id="KW-0119">Carbohydrate metabolism</keyword>
<organism evidence="17 18">
    <name type="scientific">Ramalina farinacea</name>
    <dbReference type="NCBI Taxonomy" id="258253"/>
    <lineage>
        <taxon>Eukaryota</taxon>
        <taxon>Fungi</taxon>
        <taxon>Dikarya</taxon>
        <taxon>Ascomycota</taxon>
        <taxon>Pezizomycotina</taxon>
        <taxon>Lecanoromycetes</taxon>
        <taxon>OSLEUM clade</taxon>
        <taxon>Lecanoromycetidae</taxon>
        <taxon>Lecanorales</taxon>
        <taxon>Lecanorineae</taxon>
        <taxon>Ramalinaceae</taxon>
        <taxon>Ramalina</taxon>
    </lineage>
</organism>
<comment type="similarity">
    <text evidence="3 14">Belongs to the glycosyl hydrolase 35 family.</text>
</comment>
<dbReference type="PROSITE" id="PS01182">
    <property type="entry name" value="GLYCOSYL_HYDROL_F35"/>
    <property type="match status" value="1"/>
</dbReference>
<keyword evidence="9" id="KW-0325">Glycoprotein</keyword>
<dbReference type="GO" id="GO:0004565">
    <property type="term" value="F:beta-galactosidase activity"/>
    <property type="evidence" value="ECO:0007669"/>
    <property type="project" value="UniProtKB-EC"/>
</dbReference>
<keyword evidence="6 15" id="KW-0732">Signal</keyword>
<evidence type="ECO:0000256" key="7">
    <source>
        <dbReference type="ARBA" id="ARBA00022801"/>
    </source>
</evidence>
<feature type="chain" id="PRO_5041318797" description="Beta-galactosidase" evidence="15">
    <location>
        <begin position="22"/>
        <end position="992"/>
    </location>
</feature>
<dbReference type="SMART" id="SM01029">
    <property type="entry name" value="BetaGal_dom2"/>
    <property type="match status" value="1"/>
</dbReference>
<comment type="subcellular location">
    <subcellularLocation>
        <location evidence="2">Secreted</location>
    </subcellularLocation>
</comment>
<dbReference type="FunFam" id="2.60.120.260:FF:000065">
    <property type="entry name" value="Beta-galactosidase A"/>
    <property type="match status" value="1"/>
</dbReference>
<evidence type="ECO:0000256" key="15">
    <source>
        <dbReference type="SAM" id="SignalP"/>
    </source>
</evidence>
<dbReference type="InterPro" id="IPR001944">
    <property type="entry name" value="Glycoside_Hdrlase_35"/>
</dbReference>
<feature type="domain" description="Beta-galactosidase" evidence="16">
    <location>
        <begin position="383"/>
        <end position="559"/>
    </location>
</feature>
<evidence type="ECO:0000259" key="16">
    <source>
        <dbReference type="SMART" id="SM01029"/>
    </source>
</evidence>
<dbReference type="Gene3D" id="2.60.390.10">
    <property type="entry name" value="Beta-galactosidase, domain 3"/>
    <property type="match status" value="1"/>
</dbReference>
<evidence type="ECO:0000256" key="6">
    <source>
        <dbReference type="ARBA" id="ARBA00022729"/>
    </source>
</evidence>
<dbReference type="Pfam" id="PF01301">
    <property type="entry name" value="Glyco_hydro_35"/>
    <property type="match status" value="1"/>
</dbReference>
<dbReference type="InterPro" id="IPR017853">
    <property type="entry name" value="GH"/>
</dbReference>
<dbReference type="FunFam" id="3.20.20.80:FF:000040">
    <property type="entry name" value="Beta-galactosidase A"/>
    <property type="match status" value="1"/>
</dbReference>
<keyword evidence="11 13" id="KW-0326">Glycosidase</keyword>
<proteinExistence type="inferred from homology"/>
<dbReference type="GO" id="GO:0005576">
    <property type="term" value="C:extracellular region"/>
    <property type="evidence" value="ECO:0007669"/>
    <property type="project" value="UniProtKB-SubCell"/>
</dbReference>
<dbReference type="Proteomes" id="UP001161017">
    <property type="component" value="Unassembled WGS sequence"/>
</dbReference>
<dbReference type="Pfam" id="PF13363">
    <property type="entry name" value="BetaGal_dom3"/>
    <property type="match status" value="1"/>
</dbReference>
<reference evidence="17" key="1">
    <citation type="journal article" date="2023" name="Genome Biol. Evol.">
        <title>First Whole Genome Sequence and Flow Cytometry Genome Size Data for the Lichen-Forming Fungus Ramalina farinacea (Ascomycota).</title>
        <authorList>
            <person name="Llewellyn T."/>
            <person name="Mian S."/>
            <person name="Hill R."/>
            <person name="Leitch I.J."/>
            <person name="Gaya E."/>
        </authorList>
    </citation>
    <scope>NUCLEOTIDE SEQUENCE</scope>
    <source>
        <strain evidence="17">LIQ254RAFAR</strain>
    </source>
</reference>
<dbReference type="InterPro" id="IPR031330">
    <property type="entry name" value="Gly_Hdrlase_35_cat"/>
</dbReference>
<comment type="caution">
    <text evidence="17">The sequence shown here is derived from an EMBL/GenBank/DDBJ whole genome shotgun (WGS) entry which is preliminary data.</text>
</comment>
<sequence length="992" mass="108373">MTFRLSSIVWLALLLSAQVFAIAIGGQRFSVQPYKRELLQDIVTFDQHSIFVRGQRILFYSGEFHPFRLPVSGLWLDIFQKIKSLGYSGVSFYADWALLEGKQGNFTAEGVFAFEPFFAAAQTAGLYLLARPGPYINAEVSGGGYPGWLQRTKEVLRTPEYLKYTENYASHIGRIIAAAQITNGGPVILFQPENEYSQATNGTYFPNPQYFAANEKLFRDAGIVVPPQGLFAPGNGTGSVDIYGYDNYPLGFDCMNPTKWPDGALPTNFVALHKEQSPTTPNSIVEFQGGSFDPWGGATFAKCAVLLNDEFERVFYKNDFASGVTVFNQYMAFGGTNWGNLGYALGYTSYDYGAVISEDRTVVREKYSEAKLLANFLQASPAYLTATTMNSSNGSYVNTAEIATTKLAGNVTNFYVIRHAAYNTYESTNYRLNVSTSKGAISIPQLSATLTLNGRDSKISVTDYDLGTAPRLIYSSADIFTWKTYDSKTVLLIYGAMNETHEVAFDADNAKIIEGSGVKINIANNFVIINWSISSSRQVVQVGENLFVYLLNRNQAYNFWVLNLPDAGPTGNFSNGSNSAVIVNAGYLLRTAAVEGSVLQLTGDLNQTTSIEVVGVSSSVKSLSFNGQSLSTDVDSNGVLTSQLIFNKPDFTLSQLNDLSWKVIDSLPEIQAGYDDGKWTTASLTTTNNPNKLKTPVSLYGSDYGYNNGDLLFRGHFTATGAESSISLSIQGGTAFGYSVWLGQQFLGSWPGISVDMNYNQTLGLPKLNAGHETILTFLVDNMSLDEENGVGNNTMKSPRGIINYNLAGHAQSDVQWKLTGNLGGEDYQDRTRGPLNEDGLFAERQGYHLPKPPTANWSNGKPTEGISSPGVAFYTASFDLDLPHGYDIPLSFNFANSTSVTPQQYRSLLFVNGYQFGKYVNHIGPQTSFPVPEGILNYHGTNYIALTLWAQAAGGARIEGLTLESTAIVQSGYGSVELSPMPAYTPRLNAY</sequence>
<feature type="signal peptide" evidence="15">
    <location>
        <begin position="1"/>
        <end position="21"/>
    </location>
</feature>
<evidence type="ECO:0000256" key="10">
    <source>
        <dbReference type="ARBA" id="ARBA00023277"/>
    </source>
</evidence>
<dbReference type="FunFam" id="2.60.390.10:FF:000001">
    <property type="entry name" value="Beta-galactosidase A"/>
    <property type="match status" value="1"/>
</dbReference>
<dbReference type="SUPFAM" id="SSF117100">
    <property type="entry name" value="Beta-galactosidase LacA, domain 3"/>
    <property type="match status" value="1"/>
</dbReference>
<keyword evidence="7 13" id="KW-0378">Hydrolase</keyword>
<dbReference type="InterPro" id="IPR019801">
    <property type="entry name" value="Glyco_hydro_35_CS"/>
</dbReference>
<evidence type="ECO:0000256" key="9">
    <source>
        <dbReference type="ARBA" id="ARBA00023180"/>
    </source>
</evidence>
<dbReference type="FunFam" id="2.60.120.260:FF:000088">
    <property type="entry name" value="Beta-galactosidase A"/>
    <property type="match status" value="1"/>
</dbReference>
<comment type="catalytic activity">
    <reaction evidence="1 13">
        <text>Hydrolysis of terminal non-reducing beta-D-galactose residues in beta-D-galactosides.</text>
        <dbReference type="EC" id="3.2.1.23"/>
    </reaction>
</comment>
<evidence type="ECO:0000313" key="18">
    <source>
        <dbReference type="Proteomes" id="UP001161017"/>
    </source>
</evidence>
<dbReference type="Gene3D" id="3.20.20.80">
    <property type="entry name" value="Glycosidases"/>
    <property type="match status" value="1"/>
</dbReference>
<dbReference type="InterPro" id="IPR008979">
    <property type="entry name" value="Galactose-bd-like_sf"/>
</dbReference>
<keyword evidence="8" id="KW-1015">Disulfide bond</keyword>
<name>A0AA43QH12_9LECA</name>
<dbReference type="FunFam" id="2.102.20.10:FF:000001">
    <property type="entry name" value="Beta-galactosidase A"/>
    <property type="match status" value="1"/>
</dbReference>
<evidence type="ECO:0000256" key="12">
    <source>
        <dbReference type="ARBA" id="ARBA00023326"/>
    </source>
</evidence>
<evidence type="ECO:0000256" key="4">
    <source>
        <dbReference type="ARBA" id="ARBA00012756"/>
    </source>
</evidence>
<dbReference type="EMBL" id="JAPUFD010000003">
    <property type="protein sequence ID" value="MDI1486396.1"/>
    <property type="molecule type" value="Genomic_DNA"/>
</dbReference>
<dbReference type="PANTHER" id="PTHR23421">
    <property type="entry name" value="BETA-GALACTOSIDASE RELATED"/>
    <property type="match status" value="1"/>
</dbReference>
<gene>
    <name evidence="17" type="ORF">OHK93_005624</name>
</gene>
<dbReference type="InterPro" id="IPR037110">
    <property type="entry name" value="Betagal_dom2_sf"/>
</dbReference>
<keyword evidence="5" id="KW-0964">Secreted</keyword>
<evidence type="ECO:0000256" key="8">
    <source>
        <dbReference type="ARBA" id="ARBA00023157"/>
    </source>
</evidence>
<evidence type="ECO:0000256" key="2">
    <source>
        <dbReference type="ARBA" id="ARBA00004613"/>
    </source>
</evidence>
<evidence type="ECO:0000313" key="17">
    <source>
        <dbReference type="EMBL" id="MDI1486396.1"/>
    </source>
</evidence>
<keyword evidence="18" id="KW-1185">Reference proteome</keyword>
<accession>A0AA43QH12</accession>
<dbReference type="GO" id="GO:0000272">
    <property type="term" value="P:polysaccharide catabolic process"/>
    <property type="evidence" value="ECO:0007669"/>
    <property type="project" value="UniProtKB-KW"/>
</dbReference>
<protein>
    <recommendedName>
        <fullName evidence="4 13">Beta-galactosidase</fullName>
        <ecNumber evidence="4 13">3.2.1.23</ecNumber>
    </recommendedName>
</protein>
<dbReference type="InterPro" id="IPR018954">
    <property type="entry name" value="Betagal_dom2"/>
</dbReference>
<evidence type="ECO:0000256" key="11">
    <source>
        <dbReference type="ARBA" id="ARBA00023295"/>
    </source>
</evidence>
<dbReference type="PRINTS" id="PR00742">
    <property type="entry name" value="GLHYDRLASE35"/>
</dbReference>
<dbReference type="InterPro" id="IPR025300">
    <property type="entry name" value="BetaGal_jelly_roll_dom"/>
</dbReference>
<evidence type="ECO:0000256" key="5">
    <source>
        <dbReference type="ARBA" id="ARBA00022525"/>
    </source>
</evidence>
<dbReference type="EC" id="3.2.1.23" evidence="4 13"/>